<comment type="caution">
    <text evidence="1">The sequence shown here is derived from an EMBL/GenBank/DDBJ whole genome shotgun (WGS) entry which is preliminary data.</text>
</comment>
<evidence type="ECO:0000313" key="2">
    <source>
        <dbReference type="Proteomes" id="UP001165101"/>
    </source>
</evidence>
<name>A0ACB5TNK6_CANBO</name>
<dbReference type="Proteomes" id="UP001165101">
    <property type="component" value="Unassembled WGS sequence"/>
</dbReference>
<keyword evidence="2" id="KW-1185">Reference proteome</keyword>
<reference evidence="1" key="1">
    <citation type="submission" date="2023-04" db="EMBL/GenBank/DDBJ databases">
        <title>Candida boidinii NBRC 1967.</title>
        <authorList>
            <person name="Ichikawa N."/>
            <person name="Sato H."/>
            <person name="Tonouchi N."/>
        </authorList>
    </citation>
    <scope>NUCLEOTIDE SEQUENCE</scope>
    <source>
        <strain evidence="1">NBRC 1967</strain>
    </source>
</reference>
<gene>
    <name evidence="1" type="ORF">Cboi01_000262100</name>
</gene>
<evidence type="ECO:0000313" key="1">
    <source>
        <dbReference type="EMBL" id="GME92179.1"/>
    </source>
</evidence>
<protein>
    <submittedName>
        <fullName evidence="1">Unnamed protein product</fullName>
    </submittedName>
</protein>
<organism evidence="1 2">
    <name type="scientific">Candida boidinii</name>
    <name type="common">Yeast</name>
    <dbReference type="NCBI Taxonomy" id="5477"/>
    <lineage>
        <taxon>Eukaryota</taxon>
        <taxon>Fungi</taxon>
        <taxon>Dikarya</taxon>
        <taxon>Ascomycota</taxon>
        <taxon>Saccharomycotina</taxon>
        <taxon>Pichiomycetes</taxon>
        <taxon>Pichiales</taxon>
        <taxon>Pichiaceae</taxon>
        <taxon>Ogataea</taxon>
        <taxon>Ogataea/Candida clade</taxon>
    </lineage>
</organism>
<dbReference type="EMBL" id="BSXV01001227">
    <property type="protein sequence ID" value="GME92179.1"/>
    <property type="molecule type" value="Genomic_DNA"/>
</dbReference>
<sequence>MGQRDYQQQFQQNVLPQIQEQMKNLQPDHGTPQAVQYPYDDQPKPQLTVKPKKITLTKYTIYVTNERMYIVGSNGRETVFRIMEIDLTNYEKLLIMEDNVYFTRNEIMEVLNGLEESSEGGLTKRITAIGLLGFIKFTKCYYLCVITKRRPVAVLGGHYIYHIDGTELIPVSNSNKKPDRNSEEARYIATFQNIDLSKTFYYSYSYDLTNTLQVNFLKNKKQSLRMNHADIAQTFEFNERFVWNVSLLAPVFQSFERVYDWFQPIIHGFIDQAKISIFEEQVYITIIARRSHHFAGARFFKRGVNDTGDVANEVETEQIVSDMLTSSFHDAGAGFYNNPRYSSFVQHRGSIPLSWSQETAPNLRLTKPPIKMNLVDPFYTTSALHFDNLFKRYGAPVQILNLVKQREKTPRESILEKEFEKCVSYLNEFLPENKKLEYVAWDMSRASKSRGQDVIQWLEDYSEKTLEATGFFHNGESLLTTKLQVGVCRTNCIDCLDRTNTAQFVIGKRALGHQLYALGLIKSKYLEYDSDAINILTEMFHDHGDTIALQYGGSHLVNTLQTYRKINQWTSHSRDMIESVKRFYSNSFIDAQRQEAINLFLGNYTWEKGLPMLWDLNTDFYLHNNYFNFGLNYKPSYTHWYTDRYLVNELEQLQKDFIAGKTEFEIKLMELMVIKVDAFPGFIDNYWNIKYVPRELSSLNTLFEFNMNSTLTYNTEIHQQVTSGPSKNPSSSFNFFKFGNSANLTDEPPSNKSLNASLAASKYVSPFESRKPHRQVKPSGNHEPENESDNFSTESEYLEEEDKFALRVSQDSARNLESFRTKLVDYLENKKDATSKYTSFYRSLPVVDPVSGNLATSDDIENYDNSYINLEKTQNGLSFVEKGYMTDIVDEDFAGTGFSKNDSLELSAFEKKEESKNTGINSDYTTAFPLVSEKDMKTYTDAVNVSDKVHVFEEVNGRLLNTENLKMDITLPKVEIPS</sequence>
<accession>A0ACB5TNK6</accession>
<proteinExistence type="predicted"/>